<dbReference type="AlphaFoldDB" id="A0A9N8Z0R0"/>
<name>A0A9N8Z0R0_9GLOM</name>
<comment type="caution">
    <text evidence="1">The sequence shown here is derived from an EMBL/GenBank/DDBJ whole genome shotgun (WGS) entry which is preliminary data.</text>
</comment>
<keyword evidence="2" id="KW-1185">Reference proteome</keyword>
<evidence type="ECO:0000313" key="2">
    <source>
        <dbReference type="Proteomes" id="UP000789572"/>
    </source>
</evidence>
<reference evidence="1" key="1">
    <citation type="submission" date="2021-06" db="EMBL/GenBank/DDBJ databases">
        <authorList>
            <person name="Kallberg Y."/>
            <person name="Tangrot J."/>
            <person name="Rosling A."/>
        </authorList>
    </citation>
    <scope>NUCLEOTIDE SEQUENCE</scope>
    <source>
        <strain evidence="1">IA702</strain>
    </source>
</reference>
<dbReference type="EMBL" id="CAJVPJ010000021">
    <property type="protein sequence ID" value="CAG8458377.1"/>
    <property type="molecule type" value="Genomic_DNA"/>
</dbReference>
<sequence>MKVRLVLISAKTWYNYVFIPENVHQITVVAITTQDLQQETIDSTYYTKVYTAKCGQMRKRGTDEMVRLRLCMYDGPIVLENRDKAKDGEVIARVLKLIRRHGANTD</sequence>
<organism evidence="1 2">
    <name type="scientific">Paraglomus occultum</name>
    <dbReference type="NCBI Taxonomy" id="144539"/>
    <lineage>
        <taxon>Eukaryota</taxon>
        <taxon>Fungi</taxon>
        <taxon>Fungi incertae sedis</taxon>
        <taxon>Mucoromycota</taxon>
        <taxon>Glomeromycotina</taxon>
        <taxon>Glomeromycetes</taxon>
        <taxon>Paraglomerales</taxon>
        <taxon>Paraglomeraceae</taxon>
        <taxon>Paraglomus</taxon>
    </lineage>
</organism>
<dbReference type="Proteomes" id="UP000789572">
    <property type="component" value="Unassembled WGS sequence"/>
</dbReference>
<proteinExistence type="predicted"/>
<evidence type="ECO:0000313" key="1">
    <source>
        <dbReference type="EMBL" id="CAG8458377.1"/>
    </source>
</evidence>
<gene>
    <name evidence="1" type="ORF">POCULU_LOCUS422</name>
</gene>
<accession>A0A9N8Z0R0</accession>
<protein>
    <submittedName>
        <fullName evidence="1">10751_t:CDS:1</fullName>
    </submittedName>
</protein>